<evidence type="ECO:0008006" key="4">
    <source>
        <dbReference type="Google" id="ProtNLM"/>
    </source>
</evidence>
<dbReference type="KEGG" id="cme:CYME_CMI013C"/>
<feature type="compositionally biased region" description="Low complexity" evidence="1">
    <location>
        <begin position="403"/>
        <end position="428"/>
    </location>
</feature>
<evidence type="ECO:0000313" key="3">
    <source>
        <dbReference type="Proteomes" id="UP000007014"/>
    </source>
</evidence>
<sequence>MPTKRTGAQPEPPHEPCTSGAHESPSPSAATHREHVQATSHEQSSGTVASSSTAISTQQSPVIAQEPGATYSERAAFQPSGTVLVPLQQVQCFVCGSHLSYRPGSAWILCPGCLMVLNLQPLLDPRAFAGFTVCPGCQFMIYFPLDSGRTTCAYCSLSIEVTPPQQISCAVCRACLLYNAPSASPIMCLVCQTVMQPDGQPIQSPYVSQQAAPGAAPGPTGLVAPLGASTGVQPLQAAAASQMSPFGALPYQPQPIASHLETPTPFMSQRLTRATQPATHEQFQVSGAGVPGGASVRTYRRRAGFQPSAGAAVGRTSTLVPSSALRSTEHEHSGRGGRPVSPSAVRHAELTAEAPTETSSEQPRTVPARSALTSPAVETSATTESTGFPQRQAVSTLPTRGTSNSNESASSGTSAASAVSPPSIAPAS</sequence>
<reference evidence="2 3" key="2">
    <citation type="journal article" date="2007" name="BMC Biol.">
        <title>A 100%-complete sequence reveals unusually simple genomic features in the hot-spring red alga Cyanidioschyzon merolae.</title>
        <authorList>
            <person name="Nozaki H."/>
            <person name="Takano H."/>
            <person name="Misumi O."/>
            <person name="Terasawa K."/>
            <person name="Matsuzaki M."/>
            <person name="Maruyama S."/>
            <person name="Nishida K."/>
            <person name="Yagisawa F."/>
            <person name="Yoshida Y."/>
            <person name="Fujiwara T."/>
            <person name="Takio S."/>
            <person name="Tamura K."/>
            <person name="Chung S.J."/>
            <person name="Nakamura S."/>
            <person name="Kuroiwa H."/>
            <person name="Tanaka K."/>
            <person name="Sato N."/>
            <person name="Kuroiwa T."/>
        </authorList>
    </citation>
    <scope>NUCLEOTIDE SEQUENCE [LARGE SCALE GENOMIC DNA]</scope>
    <source>
        <strain evidence="2 3">10D</strain>
    </source>
</reference>
<feature type="region of interest" description="Disordered" evidence="1">
    <location>
        <begin position="1"/>
        <end position="61"/>
    </location>
</feature>
<feature type="compositionally biased region" description="Polar residues" evidence="1">
    <location>
        <begin position="315"/>
        <end position="326"/>
    </location>
</feature>
<dbReference type="GeneID" id="16993843"/>
<dbReference type="OrthoDB" id="10552913at2759"/>
<dbReference type="Gramene" id="CMI013CT">
    <property type="protein sequence ID" value="CMI013CT"/>
    <property type="gene ID" value="CMI013C"/>
</dbReference>
<keyword evidence="3" id="KW-1185">Reference proteome</keyword>
<dbReference type="AlphaFoldDB" id="M1UQV7"/>
<accession>M1UQV7</accession>
<name>M1UQV7_CYAM1</name>
<evidence type="ECO:0000256" key="1">
    <source>
        <dbReference type="SAM" id="MobiDB-lite"/>
    </source>
</evidence>
<protein>
    <recommendedName>
        <fullName evidence="4">Zinc finger LSD1-type domain-containing protein</fullName>
    </recommendedName>
</protein>
<gene>
    <name evidence="2" type="ORF">CYME_CMI013C</name>
</gene>
<dbReference type="Proteomes" id="UP000007014">
    <property type="component" value="Chromosome 9"/>
</dbReference>
<feature type="region of interest" description="Disordered" evidence="1">
    <location>
        <begin position="307"/>
        <end position="428"/>
    </location>
</feature>
<dbReference type="RefSeq" id="XP_005536212.1">
    <property type="nucleotide sequence ID" value="XM_005536155.1"/>
</dbReference>
<organism evidence="2 3">
    <name type="scientific">Cyanidioschyzon merolae (strain NIES-3377 / 10D)</name>
    <name type="common">Unicellular red alga</name>
    <dbReference type="NCBI Taxonomy" id="280699"/>
    <lineage>
        <taxon>Eukaryota</taxon>
        <taxon>Rhodophyta</taxon>
        <taxon>Bangiophyceae</taxon>
        <taxon>Cyanidiales</taxon>
        <taxon>Cyanidiaceae</taxon>
        <taxon>Cyanidioschyzon</taxon>
    </lineage>
</organism>
<feature type="compositionally biased region" description="Low complexity" evidence="1">
    <location>
        <begin position="43"/>
        <end position="60"/>
    </location>
</feature>
<reference evidence="2 3" key="1">
    <citation type="journal article" date="2004" name="Nature">
        <title>Genome sequence of the ultrasmall unicellular red alga Cyanidioschyzon merolae 10D.</title>
        <authorList>
            <person name="Matsuzaki M."/>
            <person name="Misumi O."/>
            <person name="Shin-i T."/>
            <person name="Maruyama S."/>
            <person name="Takahara M."/>
            <person name="Miyagishima S."/>
            <person name="Mori T."/>
            <person name="Nishida K."/>
            <person name="Yagisawa F."/>
            <person name="Nishida K."/>
            <person name="Yoshida Y."/>
            <person name="Nishimura Y."/>
            <person name="Nakao S."/>
            <person name="Kobayashi T."/>
            <person name="Momoyama Y."/>
            <person name="Higashiyama T."/>
            <person name="Minoda A."/>
            <person name="Sano M."/>
            <person name="Nomoto H."/>
            <person name="Oishi K."/>
            <person name="Hayashi H."/>
            <person name="Ohta F."/>
            <person name="Nishizaka S."/>
            <person name="Haga S."/>
            <person name="Miura S."/>
            <person name="Morishita T."/>
            <person name="Kabeya Y."/>
            <person name="Terasawa K."/>
            <person name="Suzuki Y."/>
            <person name="Ishii Y."/>
            <person name="Asakawa S."/>
            <person name="Takano H."/>
            <person name="Ohta N."/>
            <person name="Kuroiwa H."/>
            <person name="Tanaka K."/>
            <person name="Shimizu N."/>
            <person name="Sugano S."/>
            <person name="Sato N."/>
            <person name="Nozaki H."/>
            <person name="Ogasawara N."/>
            <person name="Kohara Y."/>
            <person name="Kuroiwa T."/>
        </authorList>
    </citation>
    <scope>NUCLEOTIDE SEQUENCE [LARGE SCALE GENOMIC DNA]</scope>
    <source>
        <strain evidence="2 3">10D</strain>
    </source>
</reference>
<proteinExistence type="predicted"/>
<feature type="compositionally biased region" description="Polar residues" evidence="1">
    <location>
        <begin position="371"/>
        <end position="402"/>
    </location>
</feature>
<dbReference type="EMBL" id="AP006491">
    <property type="protein sequence ID" value="BAM79926.1"/>
    <property type="molecule type" value="Genomic_DNA"/>
</dbReference>
<dbReference type="HOGENOM" id="CLU_641531_0_0_1"/>
<evidence type="ECO:0000313" key="2">
    <source>
        <dbReference type="EMBL" id="BAM79926.1"/>
    </source>
</evidence>